<dbReference type="InterPro" id="IPR003959">
    <property type="entry name" value="ATPase_AAA_core"/>
</dbReference>
<name>A0A1G9PNT7_9CORY</name>
<dbReference type="GO" id="GO:0005524">
    <property type="term" value="F:ATP binding"/>
    <property type="evidence" value="ECO:0007669"/>
    <property type="project" value="InterPro"/>
</dbReference>
<keyword evidence="2" id="KW-0813">Transport</keyword>
<dbReference type="GO" id="GO:0005886">
    <property type="term" value="C:plasma membrane"/>
    <property type="evidence" value="ECO:0007669"/>
    <property type="project" value="UniProtKB-SubCell"/>
</dbReference>
<dbReference type="Gene3D" id="3.40.50.300">
    <property type="entry name" value="P-loop containing nucleotide triphosphate hydrolases"/>
    <property type="match status" value="2"/>
</dbReference>
<gene>
    <name evidence="9" type="ORF">SAMN04488535_1535</name>
</gene>
<evidence type="ECO:0000313" key="10">
    <source>
        <dbReference type="Proteomes" id="UP000199350"/>
    </source>
</evidence>
<dbReference type="GO" id="GO:0016887">
    <property type="term" value="F:ATP hydrolysis activity"/>
    <property type="evidence" value="ECO:0007669"/>
    <property type="project" value="InterPro"/>
</dbReference>
<dbReference type="InterPro" id="IPR051535">
    <property type="entry name" value="Siderophore_ABC-ATPase"/>
</dbReference>
<evidence type="ECO:0000256" key="5">
    <source>
        <dbReference type="ARBA" id="ARBA00023004"/>
    </source>
</evidence>
<evidence type="ECO:0000256" key="1">
    <source>
        <dbReference type="ARBA" id="ARBA00004202"/>
    </source>
</evidence>
<organism evidence="9 10">
    <name type="scientific">Corynebacterium mycetoides</name>
    <dbReference type="NCBI Taxonomy" id="38302"/>
    <lineage>
        <taxon>Bacteria</taxon>
        <taxon>Bacillati</taxon>
        <taxon>Actinomycetota</taxon>
        <taxon>Actinomycetes</taxon>
        <taxon>Mycobacteriales</taxon>
        <taxon>Corynebacteriaceae</taxon>
        <taxon>Corynebacterium</taxon>
    </lineage>
</organism>
<sequence>MTFITALSVRERPRAEPWVRDVPAVAHLLARGRLELAHPVTVITGDNGVGKSTLLHAIARGYGFNTAGGAYRIETAGFPDPLFHTVRVETGPRAKQGYFLRAEKHFDHATELGDDGPNAHNLHHMSHGESVMTLVETFVPDGVYLLDEPESGLSAVRQMALLAMLHRLSQRGAQIIMVTHSPILLAIPGAHIVEITQDALSTAIDLESTLAYRAMRDWLEDPAGVARFMIEVTDPER</sequence>
<evidence type="ECO:0000256" key="6">
    <source>
        <dbReference type="ARBA" id="ARBA00023065"/>
    </source>
</evidence>
<protein>
    <submittedName>
        <fullName evidence="9">Predicted ATPase</fullName>
    </submittedName>
</protein>
<dbReference type="STRING" id="38302.SAMN04488535_1535"/>
<evidence type="ECO:0000256" key="7">
    <source>
        <dbReference type="ARBA" id="ARBA00023136"/>
    </source>
</evidence>
<comment type="subcellular location">
    <subcellularLocation>
        <location evidence="1">Cell membrane</location>
        <topology evidence="1">Peripheral membrane protein</topology>
    </subcellularLocation>
</comment>
<keyword evidence="5" id="KW-0408">Iron</keyword>
<dbReference type="Pfam" id="PF13304">
    <property type="entry name" value="AAA_21"/>
    <property type="match status" value="1"/>
</dbReference>
<dbReference type="SUPFAM" id="SSF52540">
    <property type="entry name" value="P-loop containing nucleoside triphosphate hydrolases"/>
    <property type="match status" value="1"/>
</dbReference>
<dbReference type="PANTHER" id="PTHR42771:SF2">
    <property type="entry name" value="IRON(3+)-HYDROXAMATE IMPORT ATP-BINDING PROTEIN FHUC"/>
    <property type="match status" value="1"/>
</dbReference>
<dbReference type="GO" id="GO:0006302">
    <property type="term" value="P:double-strand break repair"/>
    <property type="evidence" value="ECO:0007669"/>
    <property type="project" value="InterPro"/>
</dbReference>
<dbReference type="InterPro" id="IPR038729">
    <property type="entry name" value="Rad50/SbcC_AAA"/>
</dbReference>
<evidence type="ECO:0000256" key="4">
    <source>
        <dbReference type="ARBA" id="ARBA00022496"/>
    </source>
</evidence>
<dbReference type="InterPro" id="IPR003593">
    <property type="entry name" value="AAA+_ATPase"/>
</dbReference>
<feature type="domain" description="AAA+ ATPase" evidence="8">
    <location>
        <begin position="37"/>
        <end position="199"/>
    </location>
</feature>
<keyword evidence="7" id="KW-0472">Membrane</keyword>
<dbReference type="GO" id="GO:0006826">
    <property type="term" value="P:iron ion transport"/>
    <property type="evidence" value="ECO:0007669"/>
    <property type="project" value="UniProtKB-KW"/>
</dbReference>
<dbReference type="Proteomes" id="UP000199350">
    <property type="component" value="Chromosome I"/>
</dbReference>
<evidence type="ECO:0000259" key="8">
    <source>
        <dbReference type="SMART" id="SM00382"/>
    </source>
</evidence>
<dbReference type="CDD" id="cd00267">
    <property type="entry name" value="ABC_ATPase"/>
    <property type="match status" value="1"/>
</dbReference>
<keyword evidence="6" id="KW-0406">Ion transport</keyword>
<evidence type="ECO:0000313" key="9">
    <source>
        <dbReference type="EMBL" id="SDM00440.1"/>
    </source>
</evidence>
<evidence type="ECO:0000256" key="2">
    <source>
        <dbReference type="ARBA" id="ARBA00022448"/>
    </source>
</evidence>
<dbReference type="Pfam" id="PF13476">
    <property type="entry name" value="AAA_23"/>
    <property type="match status" value="1"/>
</dbReference>
<proteinExistence type="predicted"/>
<reference evidence="10" key="1">
    <citation type="submission" date="2016-10" db="EMBL/GenBank/DDBJ databases">
        <authorList>
            <person name="Varghese N."/>
            <person name="Submissions S."/>
        </authorList>
    </citation>
    <scope>NUCLEOTIDE SEQUENCE [LARGE SCALE GENOMIC DNA]</scope>
    <source>
        <strain evidence="10">DSM 20632</strain>
    </source>
</reference>
<keyword evidence="10" id="KW-1185">Reference proteome</keyword>
<dbReference type="PANTHER" id="PTHR42771">
    <property type="entry name" value="IRON(3+)-HYDROXAMATE IMPORT ATP-BINDING PROTEIN FHUC"/>
    <property type="match status" value="1"/>
</dbReference>
<evidence type="ECO:0000256" key="3">
    <source>
        <dbReference type="ARBA" id="ARBA00022475"/>
    </source>
</evidence>
<dbReference type="EMBL" id="LT629700">
    <property type="protein sequence ID" value="SDM00440.1"/>
    <property type="molecule type" value="Genomic_DNA"/>
</dbReference>
<dbReference type="RefSeq" id="WP_092150802.1">
    <property type="nucleotide sequence ID" value="NZ_LT629700.1"/>
</dbReference>
<dbReference type="AlphaFoldDB" id="A0A1G9PNT7"/>
<dbReference type="InterPro" id="IPR027417">
    <property type="entry name" value="P-loop_NTPase"/>
</dbReference>
<accession>A0A1G9PNT7</accession>
<keyword evidence="3" id="KW-1003">Cell membrane</keyword>
<keyword evidence="4" id="KW-0410">Iron transport</keyword>
<dbReference type="OrthoDB" id="9784297at2"/>
<dbReference type="SMART" id="SM00382">
    <property type="entry name" value="AAA"/>
    <property type="match status" value="1"/>
</dbReference>